<dbReference type="Gene3D" id="1.25.40.10">
    <property type="entry name" value="Tetratricopeptide repeat domain"/>
    <property type="match status" value="2"/>
</dbReference>
<keyword evidence="3" id="KW-1185">Reference proteome</keyword>
<feature type="repeat" description="TPR" evidence="1">
    <location>
        <begin position="21"/>
        <end position="54"/>
    </location>
</feature>
<dbReference type="InterPro" id="IPR019734">
    <property type="entry name" value="TPR_rpt"/>
</dbReference>
<dbReference type="Proteomes" id="UP000667802">
    <property type="component" value="Unassembled WGS sequence"/>
</dbReference>
<dbReference type="PANTHER" id="PTHR10098">
    <property type="entry name" value="RAPSYN-RELATED"/>
    <property type="match status" value="1"/>
</dbReference>
<evidence type="ECO:0000256" key="1">
    <source>
        <dbReference type="PROSITE-ProRule" id="PRU00339"/>
    </source>
</evidence>
<organism evidence="2 3">
    <name type="scientific">Aetokthonos hydrillicola Thurmond2011</name>
    <dbReference type="NCBI Taxonomy" id="2712845"/>
    <lineage>
        <taxon>Bacteria</taxon>
        <taxon>Bacillati</taxon>
        <taxon>Cyanobacteriota</taxon>
        <taxon>Cyanophyceae</taxon>
        <taxon>Nostocales</taxon>
        <taxon>Hapalosiphonaceae</taxon>
        <taxon>Aetokthonos</taxon>
    </lineage>
</organism>
<feature type="repeat" description="TPR" evidence="1">
    <location>
        <begin position="89"/>
        <end position="122"/>
    </location>
</feature>
<dbReference type="SUPFAM" id="SSF48452">
    <property type="entry name" value="TPR-like"/>
    <property type="match status" value="1"/>
</dbReference>
<dbReference type="EMBL" id="JAALHA020000013">
    <property type="protein sequence ID" value="MDR9897519.1"/>
    <property type="molecule type" value="Genomic_DNA"/>
</dbReference>
<dbReference type="PROSITE" id="PS50005">
    <property type="entry name" value="TPR"/>
    <property type="match status" value="2"/>
</dbReference>
<reference evidence="3" key="1">
    <citation type="journal article" date="2021" name="Science">
        <title>Hunting the eagle killer: A cyanobacterial neurotoxin causes vacuolar myelinopathy.</title>
        <authorList>
            <person name="Breinlinger S."/>
            <person name="Phillips T.J."/>
            <person name="Haram B.N."/>
            <person name="Mares J."/>
            <person name="Martinez Yerena J.A."/>
            <person name="Hrouzek P."/>
            <person name="Sobotka R."/>
            <person name="Henderson W.M."/>
            <person name="Schmieder P."/>
            <person name="Williams S.M."/>
            <person name="Lauderdale J.D."/>
            <person name="Wilde H.D."/>
            <person name="Gerrin W."/>
            <person name="Kust A."/>
            <person name="Washington J.W."/>
            <person name="Wagner C."/>
            <person name="Geier B."/>
            <person name="Liebeke M."/>
            <person name="Enke H."/>
            <person name="Niedermeyer T.H.J."/>
            <person name="Wilde S.B."/>
        </authorList>
    </citation>
    <scope>NUCLEOTIDE SEQUENCE [LARGE SCALE GENOMIC DNA]</scope>
    <source>
        <strain evidence="3">Thurmond2011</strain>
    </source>
</reference>
<evidence type="ECO:0000313" key="3">
    <source>
        <dbReference type="Proteomes" id="UP000667802"/>
    </source>
</evidence>
<comment type="caution">
    <text evidence="2">The sequence shown here is derived from an EMBL/GenBank/DDBJ whole genome shotgun (WGS) entry which is preliminary data.</text>
</comment>
<dbReference type="SMART" id="SM00028">
    <property type="entry name" value="TPR"/>
    <property type="match status" value="2"/>
</dbReference>
<dbReference type="InterPro" id="IPR011990">
    <property type="entry name" value="TPR-like_helical_dom_sf"/>
</dbReference>
<accession>A0AAP5IC40</accession>
<gene>
    <name evidence="2" type="ORF">G7B40_023545</name>
</gene>
<evidence type="ECO:0000313" key="2">
    <source>
        <dbReference type="EMBL" id="MDR9897519.1"/>
    </source>
</evidence>
<keyword evidence="1" id="KW-0802">TPR repeat</keyword>
<dbReference type="PANTHER" id="PTHR10098:SF108">
    <property type="entry name" value="TETRATRICOPEPTIDE REPEAT PROTEIN 28"/>
    <property type="match status" value="1"/>
</dbReference>
<protein>
    <submittedName>
        <fullName evidence="2">Tetratricopeptide repeat protein</fullName>
    </submittedName>
</protein>
<sequence length="156" mass="17098">MSLGQQSLKIAQDLKSPPLTISPQFTLGDIYGDLGDYKKSREFYQQALTTAQQLKNRNSEGIALFAQAMAEAQAFLTFARKTQNSLWEKDALNLLGDLHKKFGRKEQAVVAYQQALAITTNSQVTGADAGIYAGLADIYQASNQPNSAIAYYSNPK</sequence>
<name>A0AAP5IC40_9CYAN</name>
<dbReference type="RefSeq" id="WP_279605100.1">
    <property type="nucleotide sequence ID" value="NZ_CAWQFN010000089.1"/>
</dbReference>
<proteinExistence type="predicted"/>
<dbReference type="Pfam" id="PF13181">
    <property type="entry name" value="TPR_8"/>
    <property type="match status" value="3"/>
</dbReference>
<dbReference type="AlphaFoldDB" id="A0AAP5IC40"/>